<gene>
    <name evidence="1" type="ORF">UFOVP409_12</name>
    <name evidence="2" type="ORF">UFOVP684_23</name>
</gene>
<proteinExistence type="predicted"/>
<organism evidence="1">
    <name type="scientific">uncultured Caudovirales phage</name>
    <dbReference type="NCBI Taxonomy" id="2100421"/>
    <lineage>
        <taxon>Viruses</taxon>
        <taxon>Duplodnaviria</taxon>
        <taxon>Heunggongvirae</taxon>
        <taxon>Uroviricota</taxon>
        <taxon>Caudoviricetes</taxon>
        <taxon>Peduoviridae</taxon>
        <taxon>Maltschvirus</taxon>
        <taxon>Maltschvirus maltsch</taxon>
    </lineage>
</organism>
<evidence type="ECO:0000313" key="1">
    <source>
        <dbReference type="EMBL" id="CAB4140133.1"/>
    </source>
</evidence>
<sequence>MKKVANLPIEDQIKHYKELAAVLPMNKGIPILKKAVELEKLLKEKNERSSRSH</sequence>
<name>A0A6J5M3K4_9CAUD</name>
<dbReference type="EMBL" id="LR796382">
    <property type="protein sequence ID" value="CAB4140133.1"/>
    <property type="molecule type" value="Genomic_DNA"/>
</dbReference>
<dbReference type="EMBL" id="LR796652">
    <property type="protein sequence ID" value="CAB4157438.1"/>
    <property type="molecule type" value="Genomic_DNA"/>
</dbReference>
<reference evidence="1" key="1">
    <citation type="submission" date="2020-04" db="EMBL/GenBank/DDBJ databases">
        <authorList>
            <person name="Chiriac C."/>
            <person name="Salcher M."/>
            <person name="Ghai R."/>
            <person name="Kavagutti S V."/>
        </authorList>
    </citation>
    <scope>NUCLEOTIDE SEQUENCE</scope>
</reference>
<protein>
    <submittedName>
        <fullName evidence="1">Uncharacterized protein</fullName>
    </submittedName>
</protein>
<evidence type="ECO:0000313" key="2">
    <source>
        <dbReference type="EMBL" id="CAB4157438.1"/>
    </source>
</evidence>
<accession>A0A6J5M3K4</accession>